<dbReference type="Pfam" id="PF03460">
    <property type="entry name" value="NIR_SIR_ferr"/>
    <property type="match status" value="2"/>
</dbReference>
<dbReference type="InterPro" id="IPR005117">
    <property type="entry name" value="NiRdtase/SiRdtase_haem-b_fer"/>
</dbReference>
<accession>A0A8J2FT76</accession>
<keyword evidence="11" id="KW-1185">Reference proteome</keyword>
<evidence type="ECO:0000256" key="3">
    <source>
        <dbReference type="ARBA" id="ARBA00022617"/>
    </source>
</evidence>
<dbReference type="RefSeq" id="WP_174582187.1">
    <property type="nucleotide sequence ID" value="NZ_CAJNOB010000034.1"/>
</dbReference>
<dbReference type="Proteomes" id="UP000663859">
    <property type="component" value="Unassembled WGS sequence"/>
</dbReference>
<protein>
    <submittedName>
        <fullName evidence="10">Ferredoxin--nitrite reductase</fullName>
    </submittedName>
</protein>
<evidence type="ECO:0000256" key="6">
    <source>
        <dbReference type="ARBA" id="ARBA00023004"/>
    </source>
</evidence>
<keyword evidence="5" id="KW-0560">Oxidoreductase</keyword>
<dbReference type="PROSITE" id="PS00365">
    <property type="entry name" value="NIR_SIR"/>
    <property type="match status" value="1"/>
</dbReference>
<dbReference type="GO" id="GO:0051539">
    <property type="term" value="F:4 iron, 4 sulfur cluster binding"/>
    <property type="evidence" value="ECO:0007669"/>
    <property type="project" value="UniProtKB-KW"/>
</dbReference>
<dbReference type="SUPFAM" id="SSF56014">
    <property type="entry name" value="Nitrite and sulphite reductase 4Fe-4S domain-like"/>
    <property type="match status" value="2"/>
</dbReference>
<keyword evidence="7" id="KW-0411">Iron-sulfur</keyword>
<dbReference type="InterPro" id="IPR045854">
    <property type="entry name" value="NO2/SO3_Rdtase_4Fe4S_sf"/>
</dbReference>
<dbReference type="InterPro" id="IPR006066">
    <property type="entry name" value="NO2/SO3_Rdtase_FeS/sirohaem_BS"/>
</dbReference>
<reference evidence="10" key="1">
    <citation type="submission" date="2021-02" db="EMBL/GenBank/DDBJ databases">
        <authorList>
            <person name="Cremers G."/>
            <person name="Picone N."/>
        </authorList>
    </citation>
    <scope>NUCLEOTIDE SEQUENCE</scope>
    <source>
        <strain evidence="10">PQ17</strain>
    </source>
</reference>
<evidence type="ECO:0000256" key="4">
    <source>
        <dbReference type="ARBA" id="ARBA00022723"/>
    </source>
</evidence>
<keyword evidence="4" id="KW-0479">Metal-binding</keyword>
<name>A0A8J2FT76_9BACT</name>
<feature type="domain" description="Nitrite/sulphite reductase 4Fe-4S" evidence="8">
    <location>
        <begin position="455"/>
        <end position="591"/>
    </location>
</feature>
<dbReference type="InterPro" id="IPR036136">
    <property type="entry name" value="Nit/Sulf_reduc_fer-like_dom_sf"/>
</dbReference>
<sequence>MELEAKGKASSAVVDKVKAGIGTLQPVQERYLQGFFAGLAERGISFWDAVSQEASLATSPPVESPSLTFEERVKKEEHPLDSYYRLLEHAEANRAPDREHTFRFKWYGLFYLSPVKESFMARIRIPAGQLQSFQLREIAKIAKELTTGYIQVTTRANIQIRLIQVRDAPEVLRRLSSVGLYTRGSGADNIRNITAHATTGIDPYEWIDVSPYCHKLAHLILSQREFYDLPRKFNVAFDGGGLVPVVEDTNDIGVRAVGVGTDTGQPEVLFRIRLGGVTGHGSFGTDLGVLVEPDRIVSVVAALIKVYLKNGDRSDRRKARVKYLLEKWGVERYLQETEKLLGHSLRRSPFREDGSFEGEVRKEKPFVAHPHIGVHPQKQPGFYYLGVALPVGQVTANQLLRLADLADHYGQGEVRTTVWQNFLLPHIPEGYVETVKKALVKMGLHWQQSPIASGVIACTGNRYCKYSSTDTKGHALELVKHLEKRVKLDQPVNIHLTGCPNSCAQHYIGDIGLLGVKGTLGGSQVEAYHVFVGGGFGEHRALGRQLFYSIPSSELPHLVERMLKVYLAKREPGETFQAFTARHDINTLQRLFSQDE</sequence>
<evidence type="ECO:0000259" key="8">
    <source>
        <dbReference type="Pfam" id="PF01077"/>
    </source>
</evidence>
<dbReference type="SUPFAM" id="SSF55124">
    <property type="entry name" value="Nitrite/Sulfite reductase N-terminal domain-like"/>
    <property type="match status" value="2"/>
</dbReference>
<evidence type="ECO:0000256" key="2">
    <source>
        <dbReference type="ARBA" id="ARBA00022485"/>
    </source>
</evidence>
<dbReference type="AlphaFoldDB" id="A0A8J2FT76"/>
<keyword evidence="6" id="KW-0408">Iron</keyword>
<evidence type="ECO:0000256" key="1">
    <source>
        <dbReference type="ARBA" id="ARBA00010429"/>
    </source>
</evidence>
<dbReference type="PRINTS" id="PR00397">
    <property type="entry name" value="SIROHAEM"/>
</dbReference>
<keyword evidence="3" id="KW-0349">Heme</keyword>
<evidence type="ECO:0000256" key="7">
    <source>
        <dbReference type="ARBA" id="ARBA00023014"/>
    </source>
</evidence>
<dbReference type="NCBIfam" id="TIGR02435">
    <property type="entry name" value="CobG"/>
    <property type="match status" value="1"/>
</dbReference>
<dbReference type="GO" id="GO:0020037">
    <property type="term" value="F:heme binding"/>
    <property type="evidence" value="ECO:0007669"/>
    <property type="project" value="InterPro"/>
</dbReference>
<gene>
    <name evidence="10" type="primary">nirA</name>
    <name evidence="10" type="ORF">MPNT_40050</name>
</gene>
<comment type="similarity">
    <text evidence="1">Belongs to the nitrite and sulfite reductase 4Fe-4S domain family.</text>
</comment>
<dbReference type="NCBIfam" id="NF007126">
    <property type="entry name" value="PRK09567.1"/>
    <property type="match status" value="1"/>
</dbReference>
<dbReference type="Gene3D" id="3.30.413.10">
    <property type="entry name" value="Sulfite Reductase Hemoprotein, domain 1"/>
    <property type="match status" value="2"/>
</dbReference>
<proteinExistence type="inferred from homology"/>
<evidence type="ECO:0000259" key="9">
    <source>
        <dbReference type="Pfam" id="PF03460"/>
    </source>
</evidence>
<dbReference type="InterPro" id="IPR051329">
    <property type="entry name" value="NIR_SIR_4Fe-4S"/>
</dbReference>
<dbReference type="InterPro" id="IPR006067">
    <property type="entry name" value="NO2/SO3_Rdtase_4Fe4S_dom"/>
</dbReference>
<keyword evidence="2" id="KW-0004">4Fe-4S</keyword>
<comment type="caution">
    <text evidence="10">The sequence shown here is derived from an EMBL/GenBank/DDBJ whole genome shotgun (WGS) entry which is preliminary data.</text>
</comment>
<dbReference type="Pfam" id="PF01077">
    <property type="entry name" value="NIR_SIR"/>
    <property type="match status" value="2"/>
</dbReference>
<organism evidence="10 11">
    <name type="scientific">Candidatus Methylacidithermus pantelleriae</name>
    <dbReference type="NCBI Taxonomy" id="2744239"/>
    <lineage>
        <taxon>Bacteria</taxon>
        <taxon>Pseudomonadati</taxon>
        <taxon>Verrucomicrobiota</taxon>
        <taxon>Methylacidiphilae</taxon>
        <taxon>Methylacidiphilales</taxon>
        <taxon>Methylacidiphilaceae</taxon>
        <taxon>Candidatus Methylacidithermus</taxon>
    </lineage>
</organism>
<feature type="domain" description="Nitrite/Sulfite reductase ferredoxin-like" evidence="9">
    <location>
        <begin position="375"/>
        <end position="440"/>
    </location>
</feature>
<dbReference type="PANTHER" id="PTHR32439:SF0">
    <property type="entry name" value="FERREDOXIN--NITRITE REDUCTASE, CHLOROPLASTIC"/>
    <property type="match status" value="1"/>
</dbReference>
<evidence type="ECO:0000313" key="10">
    <source>
        <dbReference type="EMBL" id="CAF0700838.1"/>
    </source>
</evidence>
<evidence type="ECO:0000256" key="5">
    <source>
        <dbReference type="ARBA" id="ARBA00023002"/>
    </source>
</evidence>
<dbReference type="PANTHER" id="PTHR32439">
    <property type="entry name" value="FERREDOXIN--NITRITE REDUCTASE, CHLOROPLASTIC"/>
    <property type="match status" value="1"/>
</dbReference>
<evidence type="ECO:0000313" key="11">
    <source>
        <dbReference type="Proteomes" id="UP000663859"/>
    </source>
</evidence>
<dbReference type="Gene3D" id="3.90.480.10">
    <property type="entry name" value="Sulfite Reductase Hemoprotein,Domain 2"/>
    <property type="match status" value="1"/>
</dbReference>
<dbReference type="InterPro" id="IPR012798">
    <property type="entry name" value="Cbl_synth_CobG-like"/>
</dbReference>
<dbReference type="EMBL" id="CAJNOB010000034">
    <property type="protein sequence ID" value="CAF0700838.1"/>
    <property type="molecule type" value="Genomic_DNA"/>
</dbReference>
<feature type="domain" description="Nitrite/Sulfite reductase ferredoxin-like" evidence="9">
    <location>
        <begin position="117"/>
        <end position="176"/>
    </location>
</feature>
<dbReference type="GO" id="GO:0016491">
    <property type="term" value="F:oxidoreductase activity"/>
    <property type="evidence" value="ECO:0007669"/>
    <property type="project" value="UniProtKB-KW"/>
</dbReference>
<dbReference type="GO" id="GO:0046872">
    <property type="term" value="F:metal ion binding"/>
    <property type="evidence" value="ECO:0007669"/>
    <property type="project" value="UniProtKB-KW"/>
</dbReference>
<feature type="domain" description="Nitrite/sulphite reductase 4Fe-4S" evidence="8">
    <location>
        <begin position="187"/>
        <end position="344"/>
    </location>
</feature>